<dbReference type="InterPro" id="IPR006016">
    <property type="entry name" value="UspA"/>
</dbReference>
<accession>A0A939GK51</accession>
<dbReference type="Pfam" id="PF00582">
    <property type="entry name" value="Usp"/>
    <property type="match status" value="1"/>
</dbReference>
<feature type="domain" description="UspA" evidence="2">
    <location>
        <begin position="2"/>
        <end position="134"/>
    </location>
</feature>
<dbReference type="Proteomes" id="UP000664034">
    <property type="component" value="Unassembled WGS sequence"/>
</dbReference>
<dbReference type="PANTHER" id="PTHR46268">
    <property type="entry name" value="STRESS RESPONSE PROTEIN NHAX"/>
    <property type="match status" value="1"/>
</dbReference>
<organism evidence="3 4">
    <name type="scientific">Fibrella rubiginis</name>
    <dbReference type="NCBI Taxonomy" id="2817060"/>
    <lineage>
        <taxon>Bacteria</taxon>
        <taxon>Pseudomonadati</taxon>
        <taxon>Bacteroidota</taxon>
        <taxon>Cytophagia</taxon>
        <taxon>Cytophagales</taxon>
        <taxon>Spirosomataceae</taxon>
        <taxon>Fibrella</taxon>
    </lineage>
</organism>
<dbReference type="Gene3D" id="3.40.50.620">
    <property type="entry name" value="HUPs"/>
    <property type="match status" value="1"/>
</dbReference>
<name>A0A939GK51_9BACT</name>
<comment type="similarity">
    <text evidence="1">Belongs to the universal stress protein A family.</text>
</comment>
<protein>
    <submittedName>
        <fullName evidence="3">Universal stress protein</fullName>
    </submittedName>
</protein>
<dbReference type="CDD" id="cd00293">
    <property type="entry name" value="USP-like"/>
    <property type="match status" value="1"/>
</dbReference>
<proteinExistence type="inferred from homology"/>
<dbReference type="SUPFAM" id="SSF52402">
    <property type="entry name" value="Adenine nucleotide alpha hydrolases-like"/>
    <property type="match status" value="1"/>
</dbReference>
<dbReference type="PANTHER" id="PTHR46268:SF6">
    <property type="entry name" value="UNIVERSAL STRESS PROTEIN UP12"/>
    <property type="match status" value="1"/>
</dbReference>
<keyword evidence="4" id="KW-1185">Reference proteome</keyword>
<dbReference type="RefSeq" id="WP_207366884.1">
    <property type="nucleotide sequence ID" value="NZ_JAFMYV010000013.1"/>
</dbReference>
<evidence type="ECO:0000313" key="3">
    <source>
        <dbReference type="EMBL" id="MBO0939313.1"/>
    </source>
</evidence>
<dbReference type="EMBL" id="JAFMYV010000013">
    <property type="protein sequence ID" value="MBO0939313.1"/>
    <property type="molecule type" value="Genomic_DNA"/>
</dbReference>
<evidence type="ECO:0000256" key="1">
    <source>
        <dbReference type="ARBA" id="ARBA00008791"/>
    </source>
</evidence>
<evidence type="ECO:0000313" key="4">
    <source>
        <dbReference type="Proteomes" id="UP000664034"/>
    </source>
</evidence>
<comment type="caution">
    <text evidence="3">The sequence shown here is derived from an EMBL/GenBank/DDBJ whole genome shotgun (WGS) entry which is preliminary data.</text>
</comment>
<evidence type="ECO:0000259" key="2">
    <source>
        <dbReference type="Pfam" id="PF00582"/>
    </source>
</evidence>
<dbReference type="InterPro" id="IPR014729">
    <property type="entry name" value="Rossmann-like_a/b/a_fold"/>
</dbReference>
<gene>
    <name evidence="3" type="ORF">J2I47_22360</name>
</gene>
<dbReference type="AlphaFoldDB" id="A0A939GK51"/>
<sequence>MLIAVADSPYASQVARQGFALARELEDIVCLFCVVDDAGVIGEGPYTTQEVRQSMFESAEKTLLKIQDEASDVECQTILLPGDPVQTLGRICEQQQPSYVVIGAHRHEGFVHRLTSRIAEHLIDTLPCPLILVPS</sequence>
<reference evidence="3" key="1">
    <citation type="submission" date="2021-03" db="EMBL/GenBank/DDBJ databases">
        <title>Fibrella sp. HMF5335 genome sequencing and assembly.</title>
        <authorList>
            <person name="Kang H."/>
            <person name="Kim H."/>
            <person name="Bae S."/>
            <person name="Joh K."/>
        </authorList>
    </citation>
    <scope>NUCLEOTIDE SEQUENCE</scope>
    <source>
        <strain evidence="3">HMF5335</strain>
    </source>
</reference>